<gene>
    <name evidence="1" type="ORF">Baya_4789</name>
</gene>
<dbReference type="Proteomes" id="UP000319801">
    <property type="component" value="Unassembled WGS sequence"/>
</dbReference>
<comment type="caution">
    <text evidence="1">The sequence shown here is derived from an EMBL/GenBank/DDBJ whole genome shotgun (WGS) entry which is preliminary data.</text>
</comment>
<name>A0A556TTI7_BAGYA</name>
<evidence type="ECO:0000313" key="1">
    <source>
        <dbReference type="EMBL" id="TSK62661.1"/>
    </source>
</evidence>
<protein>
    <submittedName>
        <fullName evidence="1">Uncharacterized protein</fullName>
    </submittedName>
</protein>
<dbReference type="OrthoDB" id="10497290at2759"/>
<dbReference type="EMBL" id="VCAZ01000017">
    <property type="protein sequence ID" value="TSK62661.1"/>
    <property type="molecule type" value="Genomic_DNA"/>
</dbReference>
<dbReference type="AlphaFoldDB" id="A0A556TTI7"/>
<keyword evidence="2" id="KW-1185">Reference proteome</keyword>
<reference evidence="1 2" key="1">
    <citation type="journal article" date="2019" name="Genome Biol. Evol.">
        <title>Whole-Genome Sequencing of the Giant Devil Catfish, Bagarius yarrelli.</title>
        <authorList>
            <person name="Jiang W."/>
            <person name="Lv Y."/>
            <person name="Cheng L."/>
            <person name="Yang K."/>
            <person name="Chao B."/>
            <person name="Wang X."/>
            <person name="Li Y."/>
            <person name="Pan X."/>
            <person name="You X."/>
            <person name="Zhang Y."/>
            <person name="Yang J."/>
            <person name="Li J."/>
            <person name="Zhang X."/>
            <person name="Liu S."/>
            <person name="Sun C."/>
            <person name="Yang J."/>
            <person name="Shi Q."/>
        </authorList>
    </citation>
    <scope>NUCLEOTIDE SEQUENCE [LARGE SCALE GENOMIC DNA]</scope>
    <source>
        <strain evidence="1">JWS20170419001</strain>
        <tissue evidence="1">Muscle</tissue>
    </source>
</reference>
<accession>A0A556TTI7</accession>
<sequence>MSNRGSWEAEIASELTGLCDPRGPRDREINDCFDRRDQSNVPVLPACLNLAVGTGRRGERRKNFILTASHIG</sequence>
<proteinExistence type="predicted"/>
<organism evidence="1 2">
    <name type="scientific">Bagarius yarrelli</name>
    <name type="common">Goonch</name>
    <name type="synonym">Bagrus yarrelli</name>
    <dbReference type="NCBI Taxonomy" id="175774"/>
    <lineage>
        <taxon>Eukaryota</taxon>
        <taxon>Metazoa</taxon>
        <taxon>Chordata</taxon>
        <taxon>Craniata</taxon>
        <taxon>Vertebrata</taxon>
        <taxon>Euteleostomi</taxon>
        <taxon>Actinopterygii</taxon>
        <taxon>Neopterygii</taxon>
        <taxon>Teleostei</taxon>
        <taxon>Ostariophysi</taxon>
        <taxon>Siluriformes</taxon>
        <taxon>Sisoridae</taxon>
        <taxon>Sisorinae</taxon>
        <taxon>Bagarius</taxon>
    </lineage>
</organism>
<evidence type="ECO:0000313" key="2">
    <source>
        <dbReference type="Proteomes" id="UP000319801"/>
    </source>
</evidence>